<name>A0A316AHX8_9BACT</name>
<gene>
    <name evidence="2" type="ORF">CLV98_11134</name>
</gene>
<sequence length="281" mass="31910">MPFGTFSFGGHYQYLMLHVTVLPPQPIAGTRPLLAFHGIGQTGPECYAPLAEQWSEHYTVYAFDLYFHGRQASTAPIDASQAISKKQLAEQISTFLQKEGIDRFDVIGFSIGGRFAMATLEAFADRIDKAYLIAPDGVSEHPVYHMATRWPLGRLILKRQMTHPQLFFKLVRGLKNIGLVNKSLLRFTEQIMNTNTKRLRLYNAWVGFRRLRFDIPAWYVQIARQPVELYLIVGEYDKLLKPSAVKPLAKLLPHDHFLILPGGHTTVVDKAVVYLSREGII</sequence>
<dbReference type="InterPro" id="IPR029058">
    <property type="entry name" value="AB_hydrolase_fold"/>
</dbReference>
<keyword evidence="3" id="KW-1185">Reference proteome</keyword>
<dbReference type="SUPFAM" id="SSF53474">
    <property type="entry name" value="alpha/beta-Hydrolases"/>
    <property type="match status" value="1"/>
</dbReference>
<evidence type="ECO:0000313" key="3">
    <source>
        <dbReference type="Proteomes" id="UP000245880"/>
    </source>
</evidence>
<organism evidence="2 3">
    <name type="scientific">Dyadobacter jejuensis</name>
    <dbReference type="NCBI Taxonomy" id="1082580"/>
    <lineage>
        <taxon>Bacteria</taxon>
        <taxon>Pseudomonadati</taxon>
        <taxon>Bacteroidota</taxon>
        <taxon>Cytophagia</taxon>
        <taxon>Cytophagales</taxon>
        <taxon>Spirosomataceae</taxon>
        <taxon>Dyadobacter</taxon>
    </lineage>
</organism>
<evidence type="ECO:0000259" key="1">
    <source>
        <dbReference type="Pfam" id="PF00561"/>
    </source>
</evidence>
<feature type="domain" description="AB hydrolase-1" evidence="1">
    <location>
        <begin position="32"/>
        <end position="270"/>
    </location>
</feature>
<evidence type="ECO:0000313" key="2">
    <source>
        <dbReference type="EMBL" id="PWJ56540.1"/>
    </source>
</evidence>
<dbReference type="PANTHER" id="PTHR43139">
    <property type="entry name" value="SI:DKEY-122A22.2"/>
    <property type="match status" value="1"/>
</dbReference>
<reference evidence="2 3" key="1">
    <citation type="submission" date="2018-03" db="EMBL/GenBank/DDBJ databases">
        <title>Genomic Encyclopedia of Archaeal and Bacterial Type Strains, Phase II (KMG-II): from individual species to whole genera.</title>
        <authorList>
            <person name="Goeker M."/>
        </authorList>
    </citation>
    <scope>NUCLEOTIDE SEQUENCE [LARGE SCALE GENOMIC DNA]</scope>
    <source>
        <strain evidence="2 3">DSM 100346</strain>
    </source>
</reference>
<dbReference type="AlphaFoldDB" id="A0A316AHX8"/>
<accession>A0A316AHX8</accession>
<dbReference type="Gene3D" id="3.40.50.1820">
    <property type="entry name" value="alpha/beta hydrolase"/>
    <property type="match status" value="1"/>
</dbReference>
<dbReference type="EMBL" id="QGDT01000011">
    <property type="protein sequence ID" value="PWJ56540.1"/>
    <property type="molecule type" value="Genomic_DNA"/>
</dbReference>
<dbReference type="Proteomes" id="UP000245880">
    <property type="component" value="Unassembled WGS sequence"/>
</dbReference>
<dbReference type="PANTHER" id="PTHR43139:SF52">
    <property type="entry name" value="SI:DKEY-122A22.2"/>
    <property type="match status" value="1"/>
</dbReference>
<comment type="caution">
    <text evidence="2">The sequence shown here is derived from an EMBL/GenBank/DDBJ whole genome shotgun (WGS) entry which is preliminary data.</text>
</comment>
<dbReference type="InterPro" id="IPR000073">
    <property type="entry name" value="AB_hydrolase_1"/>
</dbReference>
<protein>
    <submittedName>
        <fullName evidence="2">Pimeloyl-ACP methyl ester carboxylesterase</fullName>
    </submittedName>
</protein>
<dbReference type="Pfam" id="PF00561">
    <property type="entry name" value="Abhydrolase_1"/>
    <property type="match status" value="1"/>
</dbReference>
<dbReference type="InterPro" id="IPR052370">
    <property type="entry name" value="Meta-cleavage_hydrolase"/>
</dbReference>
<proteinExistence type="predicted"/>